<gene>
    <name evidence="2" type="ORF">SULPSESMR1_02887</name>
</gene>
<evidence type="ECO:0000313" key="3">
    <source>
        <dbReference type="Proteomes" id="UP000199754"/>
    </source>
</evidence>
<sequence length="411" mass="42356">MSRTAPHLPAFAVFAALLAAAGLPIYIHAPKFYVDEYGVSLGALGAVLFGLRLLDVVQDPLFGRLGDRLRDRRGMAVTVAAAVMALAMVGLFAVPPVVPPLIWFAAMLTLVFSGFSFLTIVFYAQGVLSADRLAGQGHLRLARWRETGALLGVCVAAIAPVVLGLWMQAPFSGFATGFALLALAAIVMMRGEWSGAGLPASTGLGAVLRDALARRLLLIALLNAAPVAVTTTLFLFFVDARLEAAGKEGPLLLAFFLAAACAAPVWGILAERFGPKPVLLIAMALSILALGGAVFLGAGDWPWFAVICLVSGAALGADLTLLPAVFAARMAQISPGATDGFGLWSFVSKFTLAFAAVTLLPALQAAGFNSSSSSPAAALTLLAVLYALVPCGLKLLAMALLAATPIKGALA</sequence>
<dbReference type="InterPro" id="IPR036259">
    <property type="entry name" value="MFS_trans_sf"/>
</dbReference>
<organism evidence="2 3">
    <name type="scientific">Pseudosulfitobacter pseudonitzschiae</name>
    <dbReference type="NCBI Taxonomy" id="1402135"/>
    <lineage>
        <taxon>Bacteria</taxon>
        <taxon>Pseudomonadati</taxon>
        <taxon>Pseudomonadota</taxon>
        <taxon>Alphaproteobacteria</taxon>
        <taxon>Rhodobacterales</taxon>
        <taxon>Roseobacteraceae</taxon>
        <taxon>Pseudosulfitobacter</taxon>
    </lineage>
</organism>
<feature type="transmembrane region" description="Helical" evidence="1">
    <location>
        <begin position="277"/>
        <end position="297"/>
    </location>
</feature>
<feature type="transmembrane region" description="Helical" evidence="1">
    <location>
        <begin position="216"/>
        <end position="238"/>
    </location>
</feature>
<dbReference type="SUPFAM" id="SSF103473">
    <property type="entry name" value="MFS general substrate transporter"/>
    <property type="match status" value="2"/>
</dbReference>
<evidence type="ECO:0000313" key="2">
    <source>
        <dbReference type="EMBL" id="ASM73668.1"/>
    </source>
</evidence>
<keyword evidence="2" id="KW-0813">Transport</keyword>
<reference evidence="2 3" key="1">
    <citation type="submission" date="2017-07" db="EMBL/GenBank/DDBJ databases">
        <title>Genome Sequence of Sulfitobacter pseudonitzschiae Strain SMR1 Isolated from a culture of the Diatom Skeletonema marinoi.</title>
        <authorList>
            <person name="Topel M."/>
            <person name="Pinder M.I.M."/>
            <person name="Johansson O.N."/>
            <person name="Kourtchenko O."/>
            <person name="Godhe A."/>
            <person name="Clarke A.K."/>
        </authorList>
    </citation>
    <scope>NUCLEOTIDE SEQUENCE [LARGE SCALE GENOMIC DNA]</scope>
    <source>
        <strain evidence="2 3">SMR1</strain>
    </source>
</reference>
<dbReference type="Pfam" id="PF13347">
    <property type="entry name" value="MFS_2"/>
    <property type="match status" value="1"/>
</dbReference>
<name>A0A221K3T5_9RHOB</name>
<dbReference type="OrthoDB" id="181905at2"/>
<feature type="transmembrane region" description="Helical" evidence="1">
    <location>
        <begin position="340"/>
        <end position="364"/>
    </location>
</feature>
<feature type="transmembrane region" description="Helical" evidence="1">
    <location>
        <begin position="303"/>
        <end position="328"/>
    </location>
</feature>
<feature type="transmembrane region" description="Helical" evidence="1">
    <location>
        <begin position="250"/>
        <end position="270"/>
    </location>
</feature>
<feature type="transmembrane region" description="Helical" evidence="1">
    <location>
        <begin position="149"/>
        <end position="167"/>
    </location>
</feature>
<feature type="transmembrane region" description="Helical" evidence="1">
    <location>
        <begin position="173"/>
        <end position="189"/>
    </location>
</feature>
<keyword evidence="1" id="KW-0812">Transmembrane</keyword>
<dbReference type="Gene3D" id="1.20.1250.20">
    <property type="entry name" value="MFS general substrate transporter like domains"/>
    <property type="match status" value="2"/>
</dbReference>
<feature type="transmembrane region" description="Helical" evidence="1">
    <location>
        <begin position="101"/>
        <end position="128"/>
    </location>
</feature>
<keyword evidence="1" id="KW-1133">Transmembrane helix</keyword>
<feature type="transmembrane region" description="Helical" evidence="1">
    <location>
        <begin position="376"/>
        <end position="403"/>
    </location>
</feature>
<proteinExistence type="predicted"/>
<feature type="transmembrane region" description="Helical" evidence="1">
    <location>
        <begin position="38"/>
        <end position="54"/>
    </location>
</feature>
<dbReference type="Proteomes" id="UP000199754">
    <property type="component" value="Chromosome"/>
</dbReference>
<dbReference type="RefSeq" id="WP_089421418.1">
    <property type="nucleotide sequence ID" value="NZ_CP022415.1"/>
</dbReference>
<keyword evidence="2" id="KW-0762">Sugar transport</keyword>
<feature type="transmembrane region" description="Helical" evidence="1">
    <location>
        <begin position="75"/>
        <end position="95"/>
    </location>
</feature>
<keyword evidence="1" id="KW-0472">Membrane</keyword>
<dbReference type="STRING" id="1402135.SAMN05444149_104512"/>
<dbReference type="AlphaFoldDB" id="A0A221K3T5"/>
<keyword evidence="3" id="KW-1185">Reference proteome</keyword>
<evidence type="ECO:0000256" key="1">
    <source>
        <dbReference type="SAM" id="Phobius"/>
    </source>
</evidence>
<dbReference type="EMBL" id="CP022415">
    <property type="protein sequence ID" value="ASM73668.1"/>
    <property type="molecule type" value="Genomic_DNA"/>
</dbReference>
<protein>
    <submittedName>
        <fullName evidence="2">MFS/sugar transport protein</fullName>
    </submittedName>
</protein>
<dbReference type="KEGG" id="spse:SULPSESMR1_02887"/>
<accession>A0A221K3T5</accession>